<organism evidence="2 3">
    <name type="scientific">Opitutus terrae (strain DSM 11246 / JCM 15787 / PB90-1)</name>
    <dbReference type="NCBI Taxonomy" id="452637"/>
    <lineage>
        <taxon>Bacteria</taxon>
        <taxon>Pseudomonadati</taxon>
        <taxon>Verrucomicrobiota</taxon>
        <taxon>Opitutia</taxon>
        <taxon>Opitutales</taxon>
        <taxon>Opitutaceae</taxon>
        <taxon>Opitutus</taxon>
    </lineage>
</organism>
<evidence type="ECO:0000256" key="1">
    <source>
        <dbReference type="SAM" id="MobiDB-lite"/>
    </source>
</evidence>
<dbReference type="KEGG" id="ote:Oter_3395"/>
<feature type="region of interest" description="Disordered" evidence="1">
    <location>
        <begin position="646"/>
        <end position="695"/>
    </location>
</feature>
<evidence type="ECO:0000313" key="3">
    <source>
        <dbReference type="Proteomes" id="UP000007013"/>
    </source>
</evidence>
<gene>
    <name evidence="2" type="ordered locus">Oter_3395</name>
</gene>
<reference evidence="2 3" key="1">
    <citation type="journal article" date="2011" name="J. Bacteriol.">
        <title>Genome sequence of the verrucomicrobium Opitutus terrae PB90-1, an abundant inhabitant of rice paddy soil ecosystems.</title>
        <authorList>
            <person name="van Passel M.W."/>
            <person name="Kant R."/>
            <person name="Palva A."/>
            <person name="Copeland A."/>
            <person name="Lucas S."/>
            <person name="Lapidus A."/>
            <person name="Glavina del Rio T."/>
            <person name="Pitluck S."/>
            <person name="Goltsman E."/>
            <person name="Clum A."/>
            <person name="Sun H."/>
            <person name="Schmutz J."/>
            <person name="Larimer F.W."/>
            <person name="Land M.L."/>
            <person name="Hauser L."/>
            <person name="Kyrpides N."/>
            <person name="Mikhailova N."/>
            <person name="Richardson P.P."/>
            <person name="Janssen P.H."/>
            <person name="de Vos W.M."/>
            <person name="Smidt H."/>
        </authorList>
    </citation>
    <scope>NUCLEOTIDE SEQUENCE [LARGE SCALE GENOMIC DNA]</scope>
    <source>
        <strain evidence="3">DSM 11246 / JCM 15787 / PB90-1</strain>
    </source>
</reference>
<dbReference type="HOGENOM" id="CLU_396301_0_0_0"/>
<evidence type="ECO:0000313" key="2">
    <source>
        <dbReference type="EMBL" id="ACB76672.1"/>
    </source>
</evidence>
<dbReference type="EMBL" id="CP001032">
    <property type="protein sequence ID" value="ACB76672.1"/>
    <property type="molecule type" value="Genomic_DNA"/>
</dbReference>
<dbReference type="eggNOG" id="ENOG5030NMS">
    <property type="taxonomic scope" value="Bacteria"/>
</dbReference>
<keyword evidence="3" id="KW-1185">Reference proteome</keyword>
<protein>
    <submittedName>
        <fullName evidence="2">Uncharacterized protein</fullName>
    </submittedName>
</protein>
<feature type="compositionally biased region" description="Polar residues" evidence="1">
    <location>
        <begin position="647"/>
        <end position="657"/>
    </location>
</feature>
<dbReference type="AlphaFoldDB" id="B1ZUB0"/>
<name>B1ZUB0_OPITP</name>
<dbReference type="RefSeq" id="WP_012376201.1">
    <property type="nucleotide sequence ID" value="NC_010571.1"/>
</dbReference>
<accession>B1ZUB0</accession>
<sequence>MMTLSIVEGSISPARVSDREREMLASPEYGALPDHEKPHLRARLQAMERIDAARTAAAGVRAETHRLHAGERLSQHTLRKCYFERWVAHGRDWRMLVNRSRAPLEDREALAPETVLHWHELFFRFSGRGKAAYRELQREWSNGKPIPGLPDRNRPADMPRRLSYATLMREKYKPAAIVKRVARIGLTAAQDLLPSVLQTRVGLAPGSILQFDDVWHDLECSVPGQRGMRRVLQFDALELLSGFQLGRGMKPELLNDKTGRMERLKEREMLFLLAHVLGNRGYNPDGCRLVMELSTATVPERVMRLLHDFSGGKLRVEKGTTSGSPLAEGLYAGRSKGNFRIKAALESLRNLIHNETGDRLLLPAQTGNIGRVNQPDELHGRERHLDQLQRAALLVPAPLRELVTANITPPFAQVVELVDLIQERMNDRTEHELEGWEECGFMAPLFRLAPHEDWRRQTELAGYAPGVRTAIEQALRADPRLVTCRRMSPREVYQERVMPHLTRLPAHLVPALLGMDCAEERRVAKDGRIHFADPDVGPGEHHFEGVAIDEEGNTTVLPDGECYATFVSMLDPERMHVCDAKGRYLGYAPRTLVPTRGDAEAFAKACGQRTKSARERLVPVLRAAAPLMRRDAEAAEQATDLLAQLGEQAQSGRTTPEQRARQKRRAQVDSAIAGASRTADTVQPGGSLYDSDDEP</sequence>
<proteinExistence type="predicted"/>
<dbReference type="OrthoDB" id="194254at2"/>
<dbReference type="Proteomes" id="UP000007013">
    <property type="component" value="Chromosome"/>
</dbReference>
<dbReference type="STRING" id="452637.Oter_3395"/>